<feature type="coiled-coil region" evidence="1">
    <location>
        <begin position="316"/>
        <end position="364"/>
    </location>
</feature>
<feature type="compositionally biased region" description="Polar residues" evidence="2">
    <location>
        <begin position="542"/>
        <end position="554"/>
    </location>
</feature>
<keyword evidence="4" id="KW-1185">Reference proteome</keyword>
<evidence type="ECO:0000313" key="3">
    <source>
        <dbReference type="EMBL" id="KAE9353457.1"/>
    </source>
</evidence>
<feature type="compositionally biased region" description="Polar residues" evidence="2">
    <location>
        <begin position="871"/>
        <end position="890"/>
    </location>
</feature>
<feature type="compositionally biased region" description="Low complexity" evidence="2">
    <location>
        <begin position="795"/>
        <end position="813"/>
    </location>
</feature>
<keyword evidence="1" id="KW-0175">Coiled coil</keyword>
<feature type="region of interest" description="Disordered" evidence="2">
    <location>
        <begin position="488"/>
        <end position="507"/>
    </location>
</feature>
<gene>
    <name evidence="3" type="ORF">PR003_g3858</name>
</gene>
<dbReference type="Proteomes" id="UP000434957">
    <property type="component" value="Unassembled WGS sequence"/>
</dbReference>
<feature type="compositionally biased region" description="Acidic residues" evidence="2">
    <location>
        <begin position="1597"/>
        <end position="1614"/>
    </location>
</feature>
<feature type="compositionally biased region" description="Pro residues" evidence="2">
    <location>
        <begin position="1"/>
        <end position="10"/>
    </location>
</feature>
<feature type="region of interest" description="Disordered" evidence="2">
    <location>
        <begin position="1567"/>
        <end position="1676"/>
    </location>
</feature>
<feature type="compositionally biased region" description="Basic and acidic residues" evidence="2">
    <location>
        <begin position="168"/>
        <end position="180"/>
    </location>
</feature>
<feature type="compositionally biased region" description="Basic and acidic residues" evidence="2">
    <location>
        <begin position="1323"/>
        <end position="1339"/>
    </location>
</feature>
<name>A0A6A4G004_9STRA</name>
<feature type="region of interest" description="Disordered" evidence="2">
    <location>
        <begin position="792"/>
        <end position="997"/>
    </location>
</feature>
<feature type="region of interest" description="Disordered" evidence="2">
    <location>
        <begin position="1312"/>
        <end position="1346"/>
    </location>
</feature>
<reference evidence="3 4" key="1">
    <citation type="submission" date="2018-08" db="EMBL/GenBank/DDBJ databases">
        <title>Genomic investigation of the strawberry pathogen Phytophthora fragariae indicates pathogenicity is determined by transcriptional variation in three key races.</title>
        <authorList>
            <person name="Adams T.M."/>
            <person name="Armitage A.D."/>
            <person name="Sobczyk M.K."/>
            <person name="Bates H.J."/>
            <person name="Dunwell J.M."/>
            <person name="Nellist C.F."/>
            <person name="Harrison R.J."/>
        </authorList>
    </citation>
    <scope>NUCLEOTIDE SEQUENCE [LARGE SCALE GENOMIC DNA]</scope>
    <source>
        <strain evidence="3 4">SCRP333</strain>
    </source>
</reference>
<feature type="compositionally biased region" description="Low complexity" evidence="2">
    <location>
        <begin position="99"/>
        <end position="112"/>
    </location>
</feature>
<feature type="region of interest" description="Disordered" evidence="2">
    <location>
        <begin position="1"/>
        <end position="255"/>
    </location>
</feature>
<feature type="compositionally biased region" description="Low complexity" evidence="2">
    <location>
        <begin position="143"/>
        <end position="156"/>
    </location>
</feature>
<feature type="region of interest" description="Disordered" evidence="2">
    <location>
        <begin position="1401"/>
        <end position="1439"/>
    </location>
</feature>
<sequence length="2051" mass="218207">MERKVPPPAPRGFGGPPAGVQAPFARRSGPPSAFPPSSSEQSAPPPPPQQPHAPQSFGFQGARGPVNTSAGATRRGWRPGRTGGRHDSPLYGKHRKRPSSSSIDSNVSWSGSEIDGFGAAQTEQEQVSRLSWASSVAAKEDAPPAAAAPQGAASAASLFGAPTAASELKTKQETGSEAERGVQPPKTPLGKPTLDDEGGISAAQRVRMELSAHAGSRPASLSNSSENVFVDTPPPVYDEEKNGPQSCPSTFNNTRQPQFSIDKLRQLRSNELVASKLLPTRTSVNSLMGYVRELQLSEASLRKQLVKTKQHTEEELTHSLSKVSELEKTMQEVERDREEARRKLEEQEQLIRDLAAKLKQAETAKARSSAPSGVDELPPIAEEVSAHLETPVTAVEQPAVQETHTTEGSTQTPALPTQPTVTRQVEGPAPPLHPDQPMDNSRSAQFGLASPRSPNRPLWDPWASGGATPMKNLPPVFTIGSTGLDPVVSSSTPAAQSSSGDANSSATGEYELKSVLMSPRRVQGQVEAPNTGDSAQIEETESTVAHPQQDFSPQYPTPVFNVGAVPSPPYPQEQNFVSPAMQNESQSESPQQEVSRMESPSQDEPVLPVAETPPPSEWSDLPAQKNNHPGVSPVATGIESSEGVTPPAPAIDGVASGILLPPPATAEDVSLQEIAPDVVSPPRDSNSQSEQRPDAQTSNVTTGDMDAPPAVSAPTPPASSPPKALQKTTKTSTAEPVSLETLLVDFFTEVDKKRLKMAKVYGKRYAGREKWLFAELTKRYGAAKVGSLKTRFETGSTSGASNSNTSSSDANNDQNTAKPSDTSDRQKTGRQGHPRHPQFFHPPSPASTVDLSANMPPVPPPVVLPPENDTPDSQTPETANGTETPSSPSGKMSPGRGARVSPRQRRSGGNIPPFSGPPPPSLPMGQHANQGTESAPAAADGPPAMNGLPPPAQRKEPTGQFSRPAPPSLGGMDNNPPTIGLRQRHNASGAAAQGQSNNVAEAPAVTLEGLLKELYKKHQPDKLKNVPIVAKQYAGKERELVGLLKGKYGALSVKPLEENLEVLERAHRARMGSKSAGKKRGCFVRTMSLVFWLSVLLYFSLGAVFVSFVVLDAWECRALDNEEQELESAEECTPLKKELETFTYQRVGDYVVQSHPESCFCSEWNARESALLTNLSGADLVNLARMVPFSPDSFGAPWIAGVKEQIPSQEFYDSYAKPVVDVSLDVGSFVWASVVELAGFDEAAEKKSAVISDVVENDTADVALVDDEGELDTLMNSLKESYGAVETEGFVGEAEFAGERYGDAEVEAAVIPDPSEQLPIENENDRFQDERQTQERDSIATDDGSVGDDDAVVLAVEAALVTEDNVSFASEELEAEQHATVDLPIDELESEVDPVMEETEASFDVRENEETEASLNVSGNEDTEASLDDTEASLDVSENDSVDVVDAEVEDVLSENDGHESISVEEIESVADDNDDVSSISNDDGEVDASVDTDVFGVVEEAAEIAVINNVDGAADIIDGESSAESEEVVEMEVRQEGLDLSYPETVAGQTEYVSVEPTVDVSVDSAESLSTDLNEGTHAAMSDDDVEGSAASGDVEVAESEVELDDVSLDETEKEAGLATNASEEDEPSESGVAVAEAEVSTPGEVSELELENADEESANPVGLETEATSDDYHVTTPTEVLESVAEDVYGESSVSFDMKVSVPVSEPASETVSVSEIYDDSVLREGDDVEVGNSIDFVPEEEKILPKDNAIDNALDEEPIVTEIEAELSSHPSDVAEDEAASEANTTSLPSEEAVVDEGVDVSEEGVVDEEAAADESATEDEEAVVAEVGENGGEHIEAGVGSPAADAVERRDSVETPGKEASDVNEDNAAPVEVGTIAEESEAAAPEYEAVEFEDDAKEGAEVVEGDAELTKPMTVEAEQSVTERYLVSDLVGESMTIEVTEVSDEKVVASTKPAEWLGDQLESREPVGASEEFTVGADANDTEVADDQGGFELEIAAQVVKRTESNDDEEENEDEEIAFMEDLEDPEEVLRLAEQAAAAELLSLETR</sequence>
<feature type="compositionally biased region" description="Low complexity" evidence="2">
    <location>
        <begin position="28"/>
        <end position="42"/>
    </location>
</feature>
<feature type="compositionally biased region" description="Polar residues" evidence="2">
    <location>
        <begin position="726"/>
        <end position="735"/>
    </location>
</feature>
<feature type="compositionally biased region" description="Polar residues" evidence="2">
    <location>
        <begin position="572"/>
        <end position="583"/>
    </location>
</feature>
<feature type="compositionally biased region" description="Acidic residues" evidence="2">
    <location>
        <begin position="1648"/>
        <end position="1659"/>
    </location>
</feature>
<feature type="compositionally biased region" description="Polar residues" evidence="2">
    <location>
        <begin position="243"/>
        <end position="255"/>
    </location>
</feature>
<feature type="compositionally biased region" description="Acidic residues" evidence="2">
    <location>
        <begin position="1421"/>
        <end position="1439"/>
    </location>
</feature>
<feature type="compositionally biased region" description="Low complexity" evidence="2">
    <location>
        <begin position="584"/>
        <end position="593"/>
    </location>
</feature>
<feature type="compositionally biased region" description="Polar residues" evidence="2">
    <location>
        <begin position="400"/>
        <end position="423"/>
    </location>
</feature>
<feature type="region of interest" description="Disordered" evidence="2">
    <location>
        <begin position="524"/>
        <end position="738"/>
    </location>
</feature>
<feature type="region of interest" description="Disordered" evidence="2">
    <location>
        <begin position="399"/>
        <end position="461"/>
    </location>
</feature>
<feature type="compositionally biased region" description="Basic and acidic residues" evidence="2">
    <location>
        <begin position="1850"/>
        <end position="1865"/>
    </location>
</feature>
<feature type="compositionally biased region" description="Acidic residues" evidence="2">
    <location>
        <begin position="1796"/>
        <end position="1827"/>
    </location>
</feature>
<dbReference type="EMBL" id="QXFT01000139">
    <property type="protein sequence ID" value="KAE9353457.1"/>
    <property type="molecule type" value="Genomic_DNA"/>
</dbReference>
<feature type="compositionally biased region" description="Low complexity" evidence="2">
    <location>
        <begin position="488"/>
        <end position="499"/>
    </location>
</feature>
<protein>
    <submittedName>
        <fullName evidence="3">Uncharacterized protein</fullName>
    </submittedName>
</protein>
<evidence type="ECO:0000256" key="2">
    <source>
        <dbReference type="SAM" id="MobiDB-lite"/>
    </source>
</evidence>
<organism evidence="3 4">
    <name type="scientific">Phytophthora rubi</name>
    <dbReference type="NCBI Taxonomy" id="129364"/>
    <lineage>
        <taxon>Eukaryota</taxon>
        <taxon>Sar</taxon>
        <taxon>Stramenopiles</taxon>
        <taxon>Oomycota</taxon>
        <taxon>Peronosporomycetes</taxon>
        <taxon>Peronosporales</taxon>
        <taxon>Peronosporaceae</taxon>
        <taxon>Phytophthora</taxon>
    </lineage>
</organism>
<feature type="region of interest" description="Disordered" evidence="2">
    <location>
        <begin position="1769"/>
        <end position="1891"/>
    </location>
</feature>
<evidence type="ECO:0000256" key="1">
    <source>
        <dbReference type="SAM" id="Coils"/>
    </source>
</evidence>
<comment type="caution">
    <text evidence="3">The sequence shown here is derived from an EMBL/GenBank/DDBJ whole genome shotgun (WGS) entry which is preliminary data.</text>
</comment>
<proteinExistence type="predicted"/>
<accession>A0A6A4G004</accession>
<feature type="compositionally biased region" description="Polar residues" evidence="2">
    <location>
        <begin position="121"/>
        <end position="134"/>
    </location>
</feature>
<feature type="compositionally biased region" description="Basic residues" evidence="2">
    <location>
        <begin position="828"/>
        <end position="838"/>
    </location>
</feature>
<evidence type="ECO:0000313" key="4">
    <source>
        <dbReference type="Proteomes" id="UP000434957"/>
    </source>
</evidence>
<feature type="compositionally biased region" description="Polar residues" evidence="2">
    <location>
        <begin position="683"/>
        <end position="702"/>
    </location>
</feature>